<comment type="caution">
    <text evidence="13">The sequence shown here is derived from an EMBL/GenBank/DDBJ whole genome shotgun (WGS) entry which is preliminary data.</text>
</comment>
<dbReference type="InterPro" id="IPR000719">
    <property type="entry name" value="Prot_kinase_dom"/>
</dbReference>
<evidence type="ECO:0000259" key="12">
    <source>
        <dbReference type="PROSITE" id="PS50011"/>
    </source>
</evidence>
<dbReference type="GO" id="GO:0016020">
    <property type="term" value="C:membrane"/>
    <property type="evidence" value="ECO:0007669"/>
    <property type="project" value="UniProtKB-SubCell"/>
</dbReference>
<keyword evidence="4 10" id="KW-0812">Transmembrane</keyword>
<dbReference type="InterPro" id="IPR013210">
    <property type="entry name" value="LRR_N_plant-typ"/>
</dbReference>
<feature type="domain" description="Protein kinase" evidence="12">
    <location>
        <begin position="696"/>
        <end position="993"/>
    </location>
</feature>
<keyword evidence="5 11" id="KW-0732">Signal</keyword>
<dbReference type="SUPFAM" id="SSF56112">
    <property type="entry name" value="Protein kinase-like (PK-like)"/>
    <property type="match status" value="1"/>
</dbReference>
<accession>A0A3S3N6A7</accession>
<dbReference type="FunFam" id="3.30.200.20:FF:000512">
    <property type="entry name" value="Receptor-like protein kinase HSL1"/>
    <property type="match status" value="1"/>
</dbReference>
<reference evidence="13 14" key="1">
    <citation type="journal article" date="2019" name="Nat. Plants">
        <title>Stout camphor tree genome fills gaps in understanding of flowering plant genome evolution.</title>
        <authorList>
            <person name="Chaw S.M."/>
            <person name="Liu Y.C."/>
            <person name="Wu Y.W."/>
            <person name="Wang H.Y."/>
            <person name="Lin C.I."/>
            <person name="Wu C.S."/>
            <person name="Ke H.M."/>
            <person name="Chang L.Y."/>
            <person name="Hsu C.Y."/>
            <person name="Yang H.T."/>
            <person name="Sudianto E."/>
            <person name="Hsu M.H."/>
            <person name="Wu K.P."/>
            <person name="Wang L.N."/>
            <person name="Leebens-Mack J.H."/>
            <person name="Tsai I.J."/>
        </authorList>
    </citation>
    <scope>NUCLEOTIDE SEQUENCE [LARGE SCALE GENOMIC DNA]</scope>
    <source>
        <strain evidence="14">cv. Chaw 1501</strain>
        <tissue evidence="13">Young leaves</tissue>
    </source>
</reference>
<evidence type="ECO:0000256" key="8">
    <source>
        <dbReference type="ARBA" id="ARBA00023136"/>
    </source>
</evidence>
<evidence type="ECO:0000313" key="13">
    <source>
        <dbReference type="EMBL" id="RWR73531.1"/>
    </source>
</evidence>
<dbReference type="FunFam" id="1.10.510.10:FF:000714">
    <property type="entry name" value="Kinase family with leucine-rich repeat domain-containing protein"/>
    <property type="match status" value="1"/>
</dbReference>
<feature type="signal peptide" evidence="11">
    <location>
        <begin position="1"/>
        <end position="21"/>
    </location>
</feature>
<dbReference type="GO" id="GO:0033612">
    <property type="term" value="F:receptor serine/threonine kinase binding"/>
    <property type="evidence" value="ECO:0007669"/>
    <property type="project" value="TreeGrafter"/>
</dbReference>
<feature type="transmembrane region" description="Helical" evidence="10">
    <location>
        <begin position="639"/>
        <end position="662"/>
    </location>
</feature>
<evidence type="ECO:0000256" key="7">
    <source>
        <dbReference type="ARBA" id="ARBA00022989"/>
    </source>
</evidence>
<dbReference type="Pfam" id="PF00069">
    <property type="entry name" value="Pkinase"/>
    <property type="match status" value="1"/>
</dbReference>
<dbReference type="FunFam" id="3.80.10.10:FF:000077">
    <property type="entry name" value="LRR receptor-like serine/threonine-protein kinase ERL1"/>
    <property type="match status" value="1"/>
</dbReference>
<keyword evidence="14" id="KW-1185">Reference proteome</keyword>
<name>A0A3S3N6A7_9MAGN</name>
<dbReference type="AlphaFoldDB" id="A0A3S3N6A7"/>
<evidence type="ECO:0000256" key="6">
    <source>
        <dbReference type="ARBA" id="ARBA00022737"/>
    </source>
</evidence>
<dbReference type="STRING" id="337451.A0A3S3N6A7"/>
<dbReference type="PANTHER" id="PTHR48056">
    <property type="entry name" value="LRR RECEPTOR-LIKE SERINE/THREONINE-PROTEIN KINASE-RELATED"/>
    <property type="match status" value="1"/>
</dbReference>
<keyword evidence="13" id="KW-0675">Receptor</keyword>
<evidence type="ECO:0000256" key="10">
    <source>
        <dbReference type="SAM" id="Phobius"/>
    </source>
</evidence>
<dbReference type="Gene3D" id="3.30.200.20">
    <property type="entry name" value="Phosphorylase Kinase, domain 1"/>
    <property type="match status" value="1"/>
</dbReference>
<dbReference type="InterPro" id="IPR050647">
    <property type="entry name" value="Plant_LRR-RLKs"/>
</dbReference>
<dbReference type="GO" id="GO:0005524">
    <property type="term" value="F:ATP binding"/>
    <property type="evidence" value="ECO:0007669"/>
    <property type="project" value="InterPro"/>
</dbReference>
<keyword evidence="9" id="KW-0325">Glycoprotein</keyword>
<comment type="subcellular location">
    <subcellularLocation>
        <location evidence="1">Membrane</location>
        <topology evidence="1">Single-pass type I membrane protein</topology>
    </subcellularLocation>
</comment>
<keyword evidence="6" id="KW-0677">Repeat</keyword>
<dbReference type="Gene3D" id="3.80.10.10">
    <property type="entry name" value="Ribonuclease Inhibitor"/>
    <property type="match status" value="3"/>
</dbReference>
<dbReference type="EMBL" id="QPKB01000001">
    <property type="protein sequence ID" value="RWR73531.1"/>
    <property type="molecule type" value="Genomic_DNA"/>
</dbReference>
<organism evidence="13 14">
    <name type="scientific">Cinnamomum micranthum f. kanehirae</name>
    <dbReference type="NCBI Taxonomy" id="337451"/>
    <lineage>
        <taxon>Eukaryota</taxon>
        <taxon>Viridiplantae</taxon>
        <taxon>Streptophyta</taxon>
        <taxon>Embryophyta</taxon>
        <taxon>Tracheophyta</taxon>
        <taxon>Spermatophyta</taxon>
        <taxon>Magnoliopsida</taxon>
        <taxon>Magnoliidae</taxon>
        <taxon>Laurales</taxon>
        <taxon>Lauraceae</taxon>
        <taxon>Cinnamomum</taxon>
    </lineage>
</organism>
<dbReference type="InterPro" id="IPR008271">
    <property type="entry name" value="Ser/Thr_kinase_AS"/>
</dbReference>
<dbReference type="InterPro" id="IPR003591">
    <property type="entry name" value="Leu-rich_rpt_typical-subtyp"/>
</dbReference>
<dbReference type="Proteomes" id="UP000283530">
    <property type="component" value="Unassembled WGS sequence"/>
</dbReference>
<dbReference type="InterPro" id="IPR032675">
    <property type="entry name" value="LRR_dom_sf"/>
</dbReference>
<evidence type="ECO:0000256" key="9">
    <source>
        <dbReference type="ARBA" id="ARBA00023180"/>
    </source>
</evidence>
<dbReference type="SMART" id="SM00369">
    <property type="entry name" value="LRR_TYP"/>
    <property type="match status" value="6"/>
</dbReference>
<dbReference type="GO" id="GO:0004672">
    <property type="term" value="F:protein kinase activity"/>
    <property type="evidence" value="ECO:0007669"/>
    <property type="project" value="InterPro"/>
</dbReference>
<dbReference type="Gene3D" id="1.10.510.10">
    <property type="entry name" value="Transferase(Phosphotransferase) domain 1"/>
    <property type="match status" value="1"/>
</dbReference>
<dbReference type="InterPro" id="IPR011009">
    <property type="entry name" value="Kinase-like_dom_sf"/>
</dbReference>
<evidence type="ECO:0000256" key="2">
    <source>
        <dbReference type="ARBA" id="ARBA00008684"/>
    </source>
</evidence>
<evidence type="ECO:0000256" key="1">
    <source>
        <dbReference type="ARBA" id="ARBA00004479"/>
    </source>
</evidence>
<dbReference type="PROSITE" id="PS00108">
    <property type="entry name" value="PROTEIN_KINASE_ST"/>
    <property type="match status" value="1"/>
</dbReference>
<dbReference type="FunFam" id="3.80.10.10:FF:000041">
    <property type="entry name" value="LRR receptor-like serine/threonine-protein kinase ERECTA"/>
    <property type="match status" value="1"/>
</dbReference>
<dbReference type="OrthoDB" id="676979at2759"/>
<evidence type="ECO:0000256" key="3">
    <source>
        <dbReference type="ARBA" id="ARBA00022614"/>
    </source>
</evidence>
<keyword evidence="7 10" id="KW-1133">Transmembrane helix</keyword>
<gene>
    <name evidence="13" type="ORF">CKAN_00181700</name>
</gene>
<evidence type="ECO:0000256" key="4">
    <source>
        <dbReference type="ARBA" id="ARBA00022692"/>
    </source>
</evidence>
<dbReference type="Pfam" id="PF13855">
    <property type="entry name" value="LRR_8"/>
    <property type="match status" value="1"/>
</dbReference>
<dbReference type="InterPro" id="IPR001611">
    <property type="entry name" value="Leu-rich_rpt"/>
</dbReference>
<keyword evidence="8 10" id="KW-0472">Membrane</keyword>
<keyword evidence="3" id="KW-0433">Leucine-rich repeat</keyword>
<dbReference type="SUPFAM" id="SSF52058">
    <property type="entry name" value="L domain-like"/>
    <property type="match status" value="2"/>
</dbReference>
<comment type="similarity">
    <text evidence="2">Belongs to the protein kinase superfamily. Ser/Thr protein kinase family.</text>
</comment>
<dbReference type="FunFam" id="3.80.10.10:FF:000095">
    <property type="entry name" value="LRR receptor-like serine/threonine-protein kinase GSO1"/>
    <property type="match status" value="1"/>
</dbReference>
<evidence type="ECO:0000256" key="11">
    <source>
        <dbReference type="SAM" id="SignalP"/>
    </source>
</evidence>
<protein>
    <submittedName>
        <fullName evidence="13">Receptor-like protein kinase HSL1</fullName>
    </submittedName>
</protein>
<dbReference type="Pfam" id="PF08263">
    <property type="entry name" value="LRRNT_2"/>
    <property type="match status" value="1"/>
</dbReference>
<proteinExistence type="inferred from homology"/>
<dbReference type="PANTHER" id="PTHR48056:SF29">
    <property type="entry name" value="RECEPTOR-LIKE PROTEIN KINASE HSL1"/>
    <property type="match status" value="1"/>
</dbReference>
<keyword evidence="13" id="KW-0418">Kinase</keyword>
<sequence length="1011" mass="111817">MAKMPSIVLLFLLSFPFLAKPQITTQEEAAAGEVEILLKIKQDLGNPPSLLPWNSTISHHCNWPGIECLAGSVTGIVLPSRNITITTGNIFSVICDLKNLTEINLYNNSISGNFPASLFNCSSLKTLNLSQNYFVGQIPAEIDRISSLRSLDLSGNRFSGNIPAAIGRLSALETLYLHRNFFNGSLPPQIGDLSNLEALGLAYLHQLQPARIPAEISHLQKLKYLWMAGSNLIGEIPDSFGNLTNLEHIDLSRNNLGGEIPNGLFHLKKLKVLILYFNQLSGEIPKSIEALDLREIDLSINNLNGSIPEDFGRLENLTLLAMYYNRLSGEIPTSIGRIPALIEIRLFNNNLSGKLPPDLGFYSKFEKLEVSDNQLSGELPGNLCRGGVFYGLVVFSNNLSGRLPESLGNCPRLWGVYLHENRFSGEVPVGLWSAANLTILLLGENSFSGQLPQKLAPNLLRLEINDNRFSGEIPSRISESKHLQVLKASNNLFSGEIPSDLTNLFQLTKLYLDGNRISGEIPSEIDTWQSLSALNLGRNNLVGRIPPQMGSLEMLNLLDLSDNQLSGHIPSELGWLKLNFLNLSSNQLTGCVPDSLQEPTYASSFENNRELCTSNPVVNLPPCTVESYSRDSSKLSSRFIVFLLVIASLFSVAALAIAHFMMQKRRRKRHERDPATWKMTSFSRLNFTESEVVRGLTESNQIGSGGAGKVYRIAIGNGSGEVVAVKKIWNCTGTDKKLEKEFEAEIDILGRIRHSNVVKLLCCISSEDSKLLVYEYMENGSLDRWIHGKTKGGSDMDSVLGRIGRLDWPTRFQIAIGAARGLCYMHHSCSPPIVHRDVKSSNILLDSEFKARIADFGLARMLAKHGMPEPMSGVAGSYGYVAPEYAYTTRVNEKCDVYSFGVVLLELVTGRRASDGDGHSSLAEWAWYLLQDGQPKSISDAVDEEIRDPNHLKEMCMVLKLGLMCTSTSPVARPTMKEVVEILFRCGSQHNHLNECSTSSHFHDRSLQILI</sequence>
<feature type="chain" id="PRO_5018744728" evidence="11">
    <location>
        <begin position="22"/>
        <end position="1011"/>
    </location>
</feature>
<dbReference type="SMART" id="SM00220">
    <property type="entry name" value="S_TKc"/>
    <property type="match status" value="1"/>
</dbReference>
<evidence type="ECO:0000313" key="14">
    <source>
        <dbReference type="Proteomes" id="UP000283530"/>
    </source>
</evidence>
<dbReference type="PROSITE" id="PS50011">
    <property type="entry name" value="PROTEIN_KINASE_DOM"/>
    <property type="match status" value="1"/>
</dbReference>
<dbReference type="FunFam" id="3.80.10.10:FF:000221">
    <property type="entry name" value="Leucine-rich repeat receptor-like protein kinase PXL1"/>
    <property type="match status" value="1"/>
</dbReference>
<dbReference type="Pfam" id="PF00560">
    <property type="entry name" value="LRR_1"/>
    <property type="match status" value="9"/>
</dbReference>
<evidence type="ECO:0000256" key="5">
    <source>
        <dbReference type="ARBA" id="ARBA00022729"/>
    </source>
</evidence>
<keyword evidence="13" id="KW-0808">Transferase</keyword>